<dbReference type="GO" id="GO:0045892">
    <property type="term" value="P:negative regulation of DNA-templated transcription"/>
    <property type="evidence" value="ECO:0007669"/>
    <property type="project" value="TreeGrafter"/>
</dbReference>
<comment type="caution">
    <text evidence="2">The sequence shown here is derived from an EMBL/GenBank/DDBJ whole genome shotgun (WGS) entry which is preliminary data.</text>
</comment>
<dbReference type="EMBL" id="PDES01000015">
    <property type="protein sequence ID" value="RRQ81533.1"/>
    <property type="molecule type" value="Genomic_DNA"/>
</dbReference>
<dbReference type="AlphaFoldDB" id="A0A426RYV7"/>
<organism evidence="2 3">
    <name type="scientific">Streptomyces griseofuscus</name>
    <dbReference type="NCBI Taxonomy" id="146922"/>
    <lineage>
        <taxon>Bacteria</taxon>
        <taxon>Bacillati</taxon>
        <taxon>Actinomycetota</taxon>
        <taxon>Actinomycetes</taxon>
        <taxon>Kitasatosporales</taxon>
        <taxon>Streptomycetaceae</taxon>
        <taxon>Streptomyces</taxon>
    </lineage>
</organism>
<dbReference type="PANTHER" id="PTHR44846:SF17">
    <property type="entry name" value="GNTR-FAMILY TRANSCRIPTIONAL REGULATOR"/>
    <property type="match status" value="1"/>
</dbReference>
<dbReference type="PANTHER" id="PTHR44846">
    <property type="entry name" value="MANNOSYL-D-GLYCERATE TRANSPORT/METABOLISM SYSTEM REPRESSOR MNGR-RELATED"/>
    <property type="match status" value="1"/>
</dbReference>
<dbReference type="SMART" id="SM00866">
    <property type="entry name" value="UTRA"/>
    <property type="match status" value="1"/>
</dbReference>
<dbReference type="Gene3D" id="3.40.1410.10">
    <property type="entry name" value="Chorismate lyase-like"/>
    <property type="match status" value="1"/>
</dbReference>
<dbReference type="SUPFAM" id="SSF64288">
    <property type="entry name" value="Chorismate lyase-like"/>
    <property type="match status" value="1"/>
</dbReference>
<evidence type="ECO:0000313" key="3">
    <source>
        <dbReference type="Proteomes" id="UP000276379"/>
    </source>
</evidence>
<dbReference type="InterPro" id="IPR050679">
    <property type="entry name" value="Bact_HTH_transcr_reg"/>
</dbReference>
<dbReference type="Proteomes" id="UP000276379">
    <property type="component" value="Unassembled WGS sequence"/>
</dbReference>
<evidence type="ECO:0000313" key="2">
    <source>
        <dbReference type="EMBL" id="RRQ81533.1"/>
    </source>
</evidence>
<keyword evidence="3" id="KW-1185">Reference proteome</keyword>
<reference evidence="2 3" key="1">
    <citation type="submission" date="2017-10" db="EMBL/GenBank/DDBJ databases">
        <title>Draft genome of actinobacteria isolated from guarana (Paullinia cupana (Mart.) Ducke.</title>
        <authorList>
            <person name="Siqueira K.A."/>
            <person name="Liotti R.G."/>
            <person name="Mendes T.A."/>
            <person name="Soares M.A."/>
        </authorList>
    </citation>
    <scope>NUCLEOTIDE SEQUENCE [LARGE SCALE GENOMIC DNA]</scope>
    <source>
        <strain evidence="2 3">199</strain>
    </source>
</reference>
<proteinExistence type="predicted"/>
<dbReference type="InterPro" id="IPR028978">
    <property type="entry name" value="Chorismate_lyase_/UTRA_dom_sf"/>
</dbReference>
<protein>
    <submittedName>
        <fullName evidence="2">UTRA domain-containing protein</fullName>
    </submittedName>
</protein>
<dbReference type="InterPro" id="IPR011663">
    <property type="entry name" value="UTRA"/>
</dbReference>
<dbReference type="GO" id="GO:0003677">
    <property type="term" value="F:DNA binding"/>
    <property type="evidence" value="ECO:0007669"/>
    <property type="project" value="InterPro"/>
</dbReference>
<gene>
    <name evidence="2" type="ORF">CQW44_30495</name>
</gene>
<dbReference type="Pfam" id="PF07702">
    <property type="entry name" value="UTRA"/>
    <property type="match status" value="1"/>
</dbReference>
<accession>A0A426RYV7</accession>
<evidence type="ECO:0000259" key="1">
    <source>
        <dbReference type="SMART" id="SM00866"/>
    </source>
</evidence>
<sequence>MVEKLIDASRDVVHQRGAEVTQDRWIGSSAPYIASGRGDAWGNEAAKRGHKGSQRILGAGTTTAPHAVATALDLAFDSPVVIRQRLVLLDGQPIEYAQSYWPADIATGTALAQQGKIRGGAVTLLANLGYTPGTVDEDIQTRPPTKEEAEALNLASTSEWVLTLTRTITAPDGRPYEVSVMVSPGRIGRHHYSMKVD</sequence>
<feature type="domain" description="UbiC transcription regulator-associated" evidence="1">
    <location>
        <begin position="47"/>
        <end position="189"/>
    </location>
</feature>
<name>A0A426RYV7_9ACTN</name>